<dbReference type="InterPro" id="IPR003439">
    <property type="entry name" value="ABC_transporter-like_ATP-bd"/>
</dbReference>
<dbReference type="GO" id="GO:0016887">
    <property type="term" value="F:ATP hydrolysis activity"/>
    <property type="evidence" value="ECO:0007669"/>
    <property type="project" value="InterPro"/>
</dbReference>
<dbReference type="EMBL" id="SLUN01000021">
    <property type="protein sequence ID" value="TCL63343.1"/>
    <property type="molecule type" value="Genomic_DNA"/>
</dbReference>
<dbReference type="InterPro" id="IPR051782">
    <property type="entry name" value="ABC_Transporter_VariousFunc"/>
</dbReference>
<comment type="caution">
    <text evidence="5">The sequence shown here is derived from an EMBL/GenBank/DDBJ whole genome shotgun (WGS) entry which is preliminary data.</text>
</comment>
<evidence type="ECO:0000256" key="2">
    <source>
        <dbReference type="ARBA" id="ARBA00022741"/>
    </source>
</evidence>
<dbReference type="PROSITE" id="PS50893">
    <property type="entry name" value="ABC_TRANSPORTER_2"/>
    <property type="match status" value="1"/>
</dbReference>
<accession>A0A4R1RC15</accession>
<evidence type="ECO:0000313" key="5">
    <source>
        <dbReference type="EMBL" id="TCL63343.1"/>
    </source>
</evidence>
<dbReference type="InterPro" id="IPR003593">
    <property type="entry name" value="AAA+_ATPase"/>
</dbReference>
<keyword evidence="1" id="KW-0813">Transport</keyword>
<dbReference type="PANTHER" id="PTHR42939:SF1">
    <property type="entry name" value="ABC TRANSPORTER ATP-BINDING PROTEIN ALBC-RELATED"/>
    <property type="match status" value="1"/>
</dbReference>
<gene>
    <name evidence="5" type="ORF">EDC14_102161</name>
</gene>
<sequence>MNNLVSVVGLSKKIAKKQVLLGVSFQLEAGRVVGLLGPNGSGKTTLLKTLMHIYQADAGEIAIADEPLSFASKRFISYMPDHNALFEWMSVQDAIHYYRDLFSDFDSERASELCSFLEIDPQEKLGRLSKGMKERVLIMLTFSRKARLYLLDEPLGGIDPLTRNKIIKTILTGLTEECTIIIATHLVKDVEAFLDEVLFLHHGKLIFSGSADNIRSEHGKSIEEWYLEVYQNA</sequence>
<dbReference type="CDD" id="cd03230">
    <property type="entry name" value="ABC_DR_subfamily_A"/>
    <property type="match status" value="1"/>
</dbReference>
<dbReference type="InterPro" id="IPR027417">
    <property type="entry name" value="P-loop_NTPase"/>
</dbReference>
<evidence type="ECO:0000256" key="1">
    <source>
        <dbReference type="ARBA" id="ARBA00022448"/>
    </source>
</evidence>
<organism evidence="5 6">
    <name type="scientific">Hydrogenispora ethanolica</name>
    <dbReference type="NCBI Taxonomy" id="1082276"/>
    <lineage>
        <taxon>Bacteria</taxon>
        <taxon>Bacillati</taxon>
        <taxon>Bacillota</taxon>
        <taxon>Hydrogenispora</taxon>
    </lineage>
</organism>
<dbReference type="Gene3D" id="3.40.50.300">
    <property type="entry name" value="P-loop containing nucleotide triphosphate hydrolases"/>
    <property type="match status" value="1"/>
</dbReference>
<dbReference type="Pfam" id="PF00005">
    <property type="entry name" value="ABC_tran"/>
    <property type="match status" value="1"/>
</dbReference>
<dbReference type="AlphaFoldDB" id="A0A4R1RC15"/>
<evidence type="ECO:0000259" key="4">
    <source>
        <dbReference type="PROSITE" id="PS50893"/>
    </source>
</evidence>
<keyword evidence="2" id="KW-0547">Nucleotide-binding</keyword>
<feature type="domain" description="ABC transporter" evidence="4">
    <location>
        <begin position="5"/>
        <end position="227"/>
    </location>
</feature>
<evidence type="ECO:0000313" key="6">
    <source>
        <dbReference type="Proteomes" id="UP000295008"/>
    </source>
</evidence>
<protein>
    <submittedName>
        <fullName evidence="5">ABC-2 type transport system ATP-binding protein</fullName>
    </submittedName>
</protein>
<dbReference type="GO" id="GO:0005524">
    <property type="term" value="F:ATP binding"/>
    <property type="evidence" value="ECO:0007669"/>
    <property type="project" value="UniProtKB-KW"/>
</dbReference>
<name>A0A4R1RC15_HYDET</name>
<dbReference type="PANTHER" id="PTHR42939">
    <property type="entry name" value="ABC TRANSPORTER ATP-BINDING PROTEIN ALBC-RELATED"/>
    <property type="match status" value="1"/>
</dbReference>
<dbReference type="SMART" id="SM00382">
    <property type="entry name" value="AAA"/>
    <property type="match status" value="1"/>
</dbReference>
<proteinExistence type="predicted"/>
<dbReference type="Proteomes" id="UP000295008">
    <property type="component" value="Unassembled WGS sequence"/>
</dbReference>
<reference evidence="5 6" key="1">
    <citation type="submission" date="2019-03" db="EMBL/GenBank/DDBJ databases">
        <title>Genomic Encyclopedia of Type Strains, Phase IV (KMG-IV): sequencing the most valuable type-strain genomes for metagenomic binning, comparative biology and taxonomic classification.</title>
        <authorList>
            <person name="Goeker M."/>
        </authorList>
    </citation>
    <scope>NUCLEOTIDE SEQUENCE [LARGE SCALE GENOMIC DNA]</scope>
    <source>
        <strain evidence="5 6">LX-B</strain>
    </source>
</reference>
<dbReference type="RefSeq" id="WP_132015386.1">
    <property type="nucleotide sequence ID" value="NZ_SLUN01000021.1"/>
</dbReference>
<keyword evidence="3 5" id="KW-0067">ATP-binding</keyword>
<dbReference type="OrthoDB" id="9804819at2"/>
<evidence type="ECO:0000256" key="3">
    <source>
        <dbReference type="ARBA" id="ARBA00022840"/>
    </source>
</evidence>
<dbReference type="SUPFAM" id="SSF52540">
    <property type="entry name" value="P-loop containing nucleoside triphosphate hydrolases"/>
    <property type="match status" value="1"/>
</dbReference>
<keyword evidence="6" id="KW-1185">Reference proteome</keyword>